<keyword evidence="2" id="KW-1185">Reference proteome</keyword>
<reference evidence="2" key="1">
    <citation type="journal article" date="2023" name="G3 (Bethesda)">
        <title>Genome assembly and association tests identify interacting loci associated with vigor, precocity, and sex in interspecific pistachio rootstocks.</title>
        <authorList>
            <person name="Palmer W."/>
            <person name="Jacygrad E."/>
            <person name="Sagayaradj S."/>
            <person name="Cavanaugh K."/>
            <person name="Han R."/>
            <person name="Bertier L."/>
            <person name="Beede B."/>
            <person name="Kafkas S."/>
            <person name="Golino D."/>
            <person name="Preece J."/>
            <person name="Michelmore R."/>
        </authorList>
    </citation>
    <scope>NUCLEOTIDE SEQUENCE [LARGE SCALE GENOMIC DNA]</scope>
</reference>
<dbReference type="Proteomes" id="UP001164250">
    <property type="component" value="Chromosome 11"/>
</dbReference>
<sequence length="173" mass="19538">MHDCSIKKFISGYYNNKQATMLTIDKQGWVHTGDLGYFDGDGQLFVVDRIKELIKYKGFQVCSFWYIAVFVAYYLDSNSVAPAELEGLLVSHPEILDAVVIPFPDAEAGEVPIAYVVRSPTSSLTEEDVKNFIAKQIAPYKRLRRVTFINAVPKSASGKILRRELIEKVRSKI</sequence>
<evidence type="ECO:0000313" key="1">
    <source>
        <dbReference type="EMBL" id="KAJ0083657.1"/>
    </source>
</evidence>
<accession>A0ACC1A9E6</accession>
<protein>
    <submittedName>
        <fullName evidence="1">Uncharacterized protein</fullName>
    </submittedName>
</protein>
<evidence type="ECO:0000313" key="2">
    <source>
        <dbReference type="Proteomes" id="UP001164250"/>
    </source>
</evidence>
<proteinExistence type="predicted"/>
<organism evidence="1 2">
    <name type="scientific">Pistacia atlantica</name>
    <dbReference type="NCBI Taxonomy" id="434234"/>
    <lineage>
        <taxon>Eukaryota</taxon>
        <taxon>Viridiplantae</taxon>
        <taxon>Streptophyta</taxon>
        <taxon>Embryophyta</taxon>
        <taxon>Tracheophyta</taxon>
        <taxon>Spermatophyta</taxon>
        <taxon>Magnoliopsida</taxon>
        <taxon>eudicotyledons</taxon>
        <taxon>Gunneridae</taxon>
        <taxon>Pentapetalae</taxon>
        <taxon>rosids</taxon>
        <taxon>malvids</taxon>
        <taxon>Sapindales</taxon>
        <taxon>Anacardiaceae</taxon>
        <taxon>Pistacia</taxon>
    </lineage>
</organism>
<name>A0ACC1A9E6_9ROSI</name>
<dbReference type="EMBL" id="CM047907">
    <property type="protein sequence ID" value="KAJ0083657.1"/>
    <property type="molecule type" value="Genomic_DNA"/>
</dbReference>
<gene>
    <name evidence="1" type="ORF">Patl1_30601</name>
</gene>
<comment type="caution">
    <text evidence="1">The sequence shown here is derived from an EMBL/GenBank/DDBJ whole genome shotgun (WGS) entry which is preliminary data.</text>
</comment>